<dbReference type="AlphaFoldDB" id="A0A498HWT2"/>
<dbReference type="Proteomes" id="UP000290289">
    <property type="component" value="Chromosome 15"/>
</dbReference>
<sequence length="391" mass="42225">MGNCASEPKTKGDDAAAVPAPEPRKESVQAEEVNAEQLQEDNKAEQNTDGGHNKQPSLGALLKEVVSRVKPNGHMCSTSPRCAIHEEEKIAEVAAKLEEEKIAEVAEKLEEEKIAEVAAKIEEAEEKPKTTEKNEETAVELEKSPEAAAPAAVTQEDKKSDIEEKKAEEVKETKPEEKLVKPKEIKETKAEETTTTQTEETKETKPESIRGMLTIRLNDTKNSKWALQSKAVHRGYKLFDQFDGTCVSPLKFVSNTETGVTKEISSAFQSSDSLKRDHRRTRTKLHTLGSTSAQLSNLGPDKEASSVGTIVTAPAESLVSGDKNGGGHGAENPMLSTGQVDDTVLISGNGVSIGDTVESLTAFEHEISDWLKIQHQLGAAASRGDGCCSAR</sequence>
<feature type="region of interest" description="Disordered" evidence="1">
    <location>
        <begin position="1"/>
        <end position="60"/>
    </location>
</feature>
<feature type="region of interest" description="Disordered" evidence="1">
    <location>
        <begin position="121"/>
        <end position="206"/>
    </location>
</feature>
<feature type="compositionally biased region" description="Basic and acidic residues" evidence="1">
    <location>
        <begin position="121"/>
        <end position="145"/>
    </location>
</feature>
<organism evidence="2 3">
    <name type="scientific">Malus domestica</name>
    <name type="common">Apple</name>
    <name type="synonym">Pyrus malus</name>
    <dbReference type="NCBI Taxonomy" id="3750"/>
    <lineage>
        <taxon>Eukaryota</taxon>
        <taxon>Viridiplantae</taxon>
        <taxon>Streptophyta</taxon>
        <taxon>Embryophyta</taxon>
        <taxon>Tracheophyta</taxon>
        <taxon>Spermatophyta</taxon>
        <taxon>Magnoliopsida</taxon>
        <taxon>eudicotyledons</taxon>
        <taxon>Gunneridae</taxon>
        <taxon>Pentapetalae</taxon>
        <taxon>rosids</taxon>
        <taxon>fabids</taxon>
        <taxon>Rosales</taxon>
        <taxon>Rosaceae</taxon>
        <taxon>Amygdaloideae</taxon>
        <taxon>Maleae</taxon>
        <taxon>Malus</taxon>
    </lineage>
</organism>
<evidence type="ECO:0000313" key="2">
    <source>
        <dbReference type="EMBL" id="RXH73631.1"/>
    </source>
</evidence>
<proteinExistence type="predicted"/>
<gene>
    <name evidence="2" type="ORF">DVH24_016453</name>
</gene>
<name>A0A498HWT2_MALDO</name>
<feature type="compositionally biased region" description="Basic and acidic residues" evidence="1">
    <location>
        <begin position="155"/>
        <end position="192"/>
    </location>
</feature>
<keyword evidence="3" id="KW-1185">Reference proteome</keyword>
<evidence type="ECO:0000256" key="1">
    <source>
        <dbReference type="SAM" id="MobiDB-lite"/>
    </source>
</evidence>
<accession>A0A498HWT2</accession>
<evidence type="ECO:0000313" key="3">
    <source>
        <dbReference type="Proteomes" id="UP000290289"/>
    </source>
</evidence>
<protein>
    <submittedName>
        <fullName evidence="2">Uncharacterized protein</fullName>
    </submittedName>
</protein>
<dbReference type="EMBL" id="RDQH01000341">
    <property type="protein sequence ID" value="RXH73631.1"/>
    <property type="molecule type" value="Genomic_DNA"/>
</dbReference>
<comment type="caution">
    <text evidence="2">The sequence shown here is derived from an EMBL/GenBank/DDBJ whole genome shotgun (WGS) entry which is preliminary data.</text>
</comment>
<feature type="compositionally biased region" description="Polar residues" evidence="1">
    <location>
        <begin position="47"/>
        <end position="56"/>
    </location>
</feature>
<reference evidence="2 3" key="1">
    <citation type="submission" date="2018-10" db="EMBL/GenBank/DDBJ databases">
        <title>A high-quality apple genome assembly.</title>
        <authorList>
            <person name="Hu J."/>
        </authorList>
    </citation>
    <scope>NUCLEOTIDE SEQUENCE [LARGE SCALE GENOMIC DNA]</scope>
    <source>
        <strain evidence="3">cv. HFTH1</strain>
        <tissue evidence="2">Young leaf</tissue>
    </source>
</reference>